<name>B7P4U9_IXOSC</name>
<dbReference type="EMBL" id="DS636962">
    <property type="protein sequence ID" value="EEC01621.1"/>
    <property type="molecule type" value="Genomic_DNA"/>
</dbReference>
<dbReference type="VEuPathDB" id="VectorBase:ISCI001166"/>
<dbReference type="AlphaFoldDB" id="B7P4U9"/>
<proteinExistence type="predicted"/>
<reference evidence="2 4" key="1">
    <citation type="submission" date="2008-03" db="EMBL/GenBank/DDBJ databases">
        <title>Annotation of Ixodes scapularis.</title>
        <authorList>
            <consortium name="Ixodes scapularis Genome Project Consortium"/>
            <person name="Caler E."/>
            <person name="Hannick L.I."/>
            <person name="Bidwell S."/>
            <person name="Joardar V."/>
            <person name="Thiagarajan M."/>
            <person name="Amedeo P."/>
            <person name="Galinsky K.J."/>
            <person name="Schobel S."/>
            <person name="Inman J."/>
            <person name="Hostetler J."/>
            <person name="Miller J."/>
            <person name="Hammond M."/>
            <person name="Megy K."/>
            <person name="Lawson D."/>
            <person name="Kodira C."/>
            <person name="Sutton G."/>
            <person name="Meyer J."/>
            <person name="Hill C.A."/>
            <person name="Birren B."/>
            <person name="Nene V."/>
            <person name="Collins F."/>
            <person name="Alarcon-Chaidez F."/>
            <person name="Wikel S."/>
            <person name="Strausberg R."/>
        </authorList>
    </citation>
    <scope>NUCLEOTIDE SEQUENCE [LARGE SCALE GENOMIC DNA]</scope>
    <source>
        <strain evidence="4">Wikel</strain>
        <strain evidence="2">Wikel colony</strain>
    </source>
</reference>
<protein>
    <submittedName>
        <fullName evidence="2 3">Uncharacterized protein</fullName>
    </submittedName>
</protein>
<dbReference type="VEuPathDB" id="VectorBase:ISCW001166"/>
<evidence type="ECO:0000256" key="1">
    <source>
        <dbReference type="SAM" id="MobiDB-lite"/>
    </source>
</evidence>
<feature type="non-terminal residue" evidence="2">
    <location>
        <position position="1"/>
    </location>
</feature>
<sequence>KSFGTNVTTFNVNELNTVDDKDALPKLQHIASTTDVATTVNKTENMSGNNSYDGDADKFYDDDLDDMDGFYYDNIPAQEDHGIPDAHFQDSSLLHVAQQPETPNNNTTLTSTGRDMPTKADTSNLELPEKVLSSERAPWTESVLSTEGSTTGTTTPT</sequence>
<evidence type="ECO:0000313" key="2">
    <source>
        <dbReference type="EMBL" id="EEC01621.1"/>
    </source>
</evidence>
<feature type="region of interest" description="Disordered" evidence="1">
    <location>
        <begin position="96"/>
        <end position="157"/>
    </location>
</feature>
<dbReference type="EnsemblMetazoa" id="ISCW001166-RA">
    <property type="protein sequence ID" value="ISCW001166-PA"/>
    <property type="gene ID" value="ISCW001166"/>
</dbReference>
<organism>
    <name type="scientific">Ixodes scapularis</name>
    <name type="common">Black-legged tick</name>
    <name type="synonym">Deer tick</name>
    <dbReference type="NCBI Taxonomy" id="6945"/>
    <lineage>
        <taxon>Eukaryota</taxon>
        <taxon>Metazoa</taxon>
        <taxon>Ecdysozoa</taxon>
        <taxon>Arthropoda</taxon>
        <taxon>Chelicerata</taxon>
        <taxon>Arachnida</taxon>
        <taxon>Acari</taxon>
        <taxon>Parasitiformes</taxon>
        <taxon>Ixodida</taxon>
        <taxon>Ixodoidea</taxon>
        <taxon>Ixodidae</taxon>
        <taxon>Ixodinae</taxon>
        <taxon>Ixodes</taxon>
    </lineage>
</organism>
<feature type="compositionally biased region" description="Low complexity" evidence="1">
    <location>
        <begin position="140"/>
        <end position="157"/>
    </location>
</feature>
<evidence type="ECO:0000313" key="4">
    <source>
        <dbReference type="Proteomes" id="UP000001555"/>
    </source>
</evidence>
<feature type="non-terminal residue" evidence="2">
    <location>
        <position position="157"/>
    </location>
</feature>
<dbReference type="Proteomes" id="UP000001555">
    <property type="component" value="Unassembled WGS sequence"/>
</dbReference>
<accession>B7P4U9</accession>
<feature type="compositionally biased region" description="Polar residues" evidence="1">
    <location>
        <begin position="99"/>
        <end position="113"/>
    </location>
</feature>
<reference evidence="3" key="2">
    <citation type="submission" date="2020-05" db="UniProtKB">
        <authorList>
            <consortium name="EnsemblMetazoa"/>
        </authorList>
    </citation>
    <scope>IDENTIFICATION</scope>
    <source>
        <strain evidence="3">wikel</strain>
    </source>
</reference>
<evidence type="ECO:0000313" key="3">
    <source>
        <dbReference type="EnsemblMetazoa" id="ISCW001166-PA"/>
    </source>
</evidence>
<dbReference type="InParanoid" id="B7P4U9"/>
<gene>
    <name evidence="2" type="ORF">IscW_ISCW001166</name>
</gene>
<dbReference type="HOGENOM" id="CLU_1682288_0_0_1"/>
<keyword evidence="4" id="KW-1185">Reference proteome</keyword>
<dbReference type="PaxDb" id="6945-B7P4U9"/>
<dbReference type="EMBL" id="ABJB010665202">
    <property type="status" value="NOT_ANNOTATED_CDS"/>
    <property type="molecule type" value="Genomic_DNA"/>
</dbReference>